<dbReference type="InterPro" id="IPR049756">
    <property type="entry name" value="PlcA-like_dom"/>
</dbReference>
<dbReference type="OrthoDB" id="3057900at2759"/>
<proteinExistence type="inferred from homology"/>
<dbReference type="SUPFAM" id="SSF89372">
    <property type="entry name" value="Fucose-specific lectin"/>
    <property type="match status" value="1"/>
</dbReference>
<keyword evidence="3" id="KW-1185">Reference proteome</keyword>
<feature type="non-terminal residue" evidence="2">
    <location>
        <position position="712"/>
    </location>
</feature>
<dbReference type="eggNOG" id="ENOG502S9Z8">
    <property type="taxonomic scope" value="Eukaryota"/>
</dbReference>
<organism evidence="3">
    <name type="scientific">Schizophyllum commune (strain H4-8 / FGSC 9210)</name>
    <name type="common">Split gill fungus</name>
    <dbReference type="NCBI Taxonomy" id="578458"/>
    <lineage>
        <taxon>Eukaryota</taxon>
        <taxon>Fungi</taxon>
        <taxon>Dikarya</taxon>
        <taxon>Basidiomycota</taxon>
        <taxon>Agaricomycotina</taxon>
        <taxon>Agaricomycetes</taxon>
        <taxon>Agaricomycetidae</taxon>
        <taxon>Agaricales</taxon>
        <taxon>Schizophyllaceae</taxon>
        <taxon>Schizophyllum</taxon>
    </lineage>
</organism>
<dbReference type="Proteomes" id="UP000007431">
    <property type="component" value="Unassembled WGS sequence"/>
</dbReference>
<protein>
    <submittedName>
        <fullName evidence="2">Uncharacterized protein</fullName>
    </submittedName>
</protein>
<dbReference type="AlphaFoldDB" id="D8Q009"/>
<reference evidence="2 3" key="1">
    <citation type="journal article" date="2010" name="Nat. Biotechnol.">
        <title>Genome sequence of the model mushroom Schizophyllum commune.</title>
        <authorList>
            <person name="Ohm R.A."/>
            <person name="de Jong J.F."/>
            <person name="Lugones L.G."/>
            <person name="Aerts A."/>
            <person name="Kothe E."/>
            <person name="Stajich J.E."/>
            <person name="de Vries R.P."/>
            <person name="Record E."/>
            <person name="Levasseur A."/>
            <person name="Baker S.E."/>
            <person name="Bartholomew K.A."/>
            <person name="Coutinho P.M."/>
            <person name="Erdmann S."/>
            <person name="Fowler T.J."/>
            <person name="Gathman A.C."/>
            <person name="Lombard V."/>
            <person name="Henrissat B."/>
            <person name="Knabe N."/>
            <person name="Kuees U."/>
            <person name="Lilly W.W."/>
            <person name="Lindquist E."/>
            <person name="Lucas S."/>
            <person name="Magnuson J.K."/>
            <person name="Piumi F."/>
            <person name="Raudaskoski M."/>
            <person name="Salamov A."/>
            <person name="Schmutz J."/>
            <person name="Schwarze F.W.M.R."/>
            <person name="vanKuyk P.A."/>
            <person name="Horton J.S."/>
            <person name="Grigoriev I.V."/>
            <person name="Woesten H.A.B."/>
        </authorList>
    </citation>
    <scope>NUCLEOTIDE SEQUENCE [LARGE SCALE GENOMIC DNA]</scope>
    <source>
        <strain evidence="3">H4-8 / FGSC 9210</strain>
    </source>
</reference>
<dbReference type="Pfam" id="PF07938">
    <property type="entry name" value="Fungal_lectin"/>
    <property type="match status" value="1"/>
</dbReference>
<dbReference type="KEGG" id="scm:SCHCO_02615301"/>
<dbReference type="EMBL" id="GL377304">
    <property type="protein sequence ID" value="EFI98951.1"/>
    <property type="molecule type" value="Genomic_DNA"/>
</dbReference>
<dbReference type="OMA" id="CARRIQC"/>
<dbReference type="CDD" id="cd22893">
    <property type="entry name" value="PlcA-like"/>
    <property type="match status" value="1"/>
</dbReference>
<dbReference type="GeneID" id="9585487"/>
<gene>
    <name evidence="2" type="ORF">SCHCODRAFT_106914</name>
</gene>
<comment type="similarity">
    <text evidence="1">Belongs to the fungal fucose-specific lectin family.</text>
</comment>
<evidence type="ECO:0000313" key="3">
    <source>
        <dbReference type="Proteomes" id="UP000007431"/>
    </source>
</evidence>
<sequence length="712" mass="80046">MSASPQPEQDPSVPTPEALALIKETDIVFGRTVVPAPCTNTPVRHDGLRFEYAEHSYTGDAIMLTLANGSRVPARNYRFTLRNGLSVTYGQINGLAGDFYGTTNPISDGRTPQDQSTRFLAAYNKLAEPSSRQPQEARDILAVLQTEVDAVNDALQHHSDPSIAYAKLPGVNTKLETLTIGRPSDFPSYLGLARINWDHFGQDARTTYNAGHLLALQTAANGDLLRAYTINAFADHFLEDSFSAGHLRTPRRGLHGTVDLFADMCAKMMHDEDCAIGLSVRNPSGQSWTCFGDKRALDRDGAENLRLAIAAVQASADEIYTAFRTGRVPAQSTYRAWTIAPTLASALGTQVLSPLFRYTNSSQTTIERRRVITNRRIREFTTNWWYWSTYTEINTSGWWNFPILIDGPLRVVPHTSIAATKPRIWSSRVYYQNPARGVHESRHLDGSWTGGVNQPRLWDAAPFTPLAAVNWDNGNQIRVYYLSEEFQLHEICFVNGRWIRGALNDMNFQCTHNSSIAAFTYLDRTTRHIRVYCQVEGSNRIQEISHNVRWSRGATLPAALTGSSIAAVVHQLRNQWRFRVYYQTESLEIREQCFNMGENNNNWFPGRFNSAGRVPGRTQIGALCNTWRDIELDIYWLNANGEIMRATHVNGTTWRNTTVVRSLARGARFVPEQWDGGRHIRLYYQATDHSVREVTNNNGNVGWGTGSHIAQA</sequence>
<evidence type="ECO:0000256" key="1">
    <source>
        <dbReference type="ARBA" id="ARBA00009042"/>
    </source>
</evidence>
<dbReference type="Gene3D" id="2.120.10.70">
    <property type="entry name" value="Fucose-specific lectin"/>
    <property type="match status" value="1"/>
</dbReference>
<dbReference type="InterPro" id="IPR012475">
    <property type="entry name" value="Fungal_lectin"/>
</dbReference>
<accession>D8Q009</accession>
<name>D8Q009_SCHCM</name>
<dbReference type="InParanoid" id="D8Q009"/>
<dbReference type="RefSeq" id="XP_003033854.1">
    <property type="nucleotide sequence ID" value="XM_003033808.1"/>
</dbReference>
<dbReference type="HOGENOM" id="CLU_029720_1_0_1"/>
<evidence type="ECO:0000313" key="2">
    <source>
        <dbReference type="EMBL" id="EFI98951.1"/>
    </source>
</evidence>
<dbReference type="VEuPathDB" id="FungiDB:SCHCODRAFT_02615301"/>